<sequence length="105" mass="12290">MQENQPLPMTGQVQLRSDDHINKRLDFDYQNCLLMQGRQIQDFGSIFDGSRRYADTANKWDVKARIMKKYTHVHNAMYSGNHDLMPHLGVSNQLPKHNRMTQCVN</sequence>
<dbReference type="EMBL" id="BGZK01000980">
    <property type="protein sequence ID" value="GBP67328.1"/>
    <property type="molecule type" value="Genomic_DNA"/>
</dbReference>
<dbReference type="Proteomes" id="UP000299102">
    <property type="component" value="Unassembled WGS sequence"/>
</dbReference>
<dbReference type="AlphaFoldDB" id="A0A4C1XUV6"/>
<gene>
    <name evidence="1" type="ORF">EVAR_97948_1</name>
</gene>
<keyword evidence="2" id="KW-1185">Reference proteome</keyword>
<organism evidence="1 2">
    <name type="scientific">Eumeta variegata</name>
    <name type="common">Bagworm moth</name>
    <name type="synonym">Eumeta japonica</name>
    <dbReference type="NCBI Taxonomy" id="151549"/>
    <lineage>
        <taxon>Eukaryota</taxon>
        <taxon>Metazoa</taxon>
        <taxon>Ecdysozoa</taxon>
        <taxon>Arthropoda</taxon>
        <taxon>Hexapoda</taxon>
        <taxon>Insecta</taxon>
        <taxon>Pterygota</taxon>
        <taxon>Neoptera</taxon>
        <taxon>Endopterygota</taxon>
        <taxon>Lepidoptera</taxon>
        <taxon>Glossata</taxon>
        <taxon>Ditrysia</taxon>
        <taxon>Tineoidea</taxon>
        <taxon>Psychidae</taxon>
        <taxon>Oiketicinae</taxon>
        <taxon>Eumeta</taxon>
    </lineage>
</organism>
<protein>
    <submittedName>
        <fullName evidence="1">Uncharacterized protein</fullName>
    </submittedName>
</protein>
<reference evidence="1 2" key="1">
    <citation type="journal article" date="2019" name="Commun. Biol.">
        <title>The bagworm genome reveals a unique fibroin gene that provides high tensile strength.</title>
        <authorList>
            <person name="Kono N."/>
            <person name="Nakamura H."/>
            <person name="Ohtoshi R."/>
            <person name="Tomita M."/>
            <person name="Numata K."/>
            <person name="Arakawa K."/>
        </authorList>
    </citation>
    <scope>NUCLEOTIDE SEQUENCE [LARGE SCALE GENOMIC DNA]</scope>
</reference>
<comment type="caution">
    <text evidence="1">The sequence shown here is derived from an EMBL/GenBank/DDBJ whole genome shotgun (WGS) entry which is preliminary data.</text>
</comment>
<evidence type="ECO:0000313" key="1">
    <source>
        <dbReference type="EMBL" id="GBP67328.1"/>
    </source>
</evidence>
<accession>A0A4C1XUV6</accession>
<name>A0A4C1XUV6_EUMVA</name>
<evidence type="ECO:0000313" key="2">
    <source>
        <dbReference type="Proteomes" id="UP000299102"/>
    </source>
</evidence>
<proteinExistence type="predicted"/>